<protein>
    <recommendedName>
        <fullName evidence="6">TonB-dependent receptor</fullName>
    </recommendedName>
</protein>
<dbReference type="SUPFAM" id="SSF56935">
    <property type="entry name" value="Porins"/>
    <property type="match status" value="1"/>
</dbReference>
<gene>
    <name evidence="3" type="ORF">DWY92_09490</name>
    <name evidence="2" type="ORF">DXB37_05180</name>
</gene>
<organism evidence="2 4">
    <name type="scientific">Bacteroides uniformis</name>
    <dbReference type="NCBI Taxonomy" id="820"/>
    <lineage>
        <taxon>Bacteria</taxon>
        <taxon>Pseudomonadati</taxon>
        <taxon>Bacteroidota</taxon>
        <taxon>Bacteroidia</taxon>
        <taxon>Bacteroidales</taxon>
        <taxon>Bacteroidaceae</taxon>
        <taxon>Bacteroides</taxon>
    </lineage>
</organism>
<name>A0A3E5F379_BACUN</name>
<dbReference type="EMBL" id="QRTH01000004">
    <property type="protein sequence ID" value="RGQ51399.1"/>
    <property type="molecule type" value="Genomic_DNA"/>
</dbReference>
<dbReference type="AlphaFoldDB" id="A0A3E5F379"/>
<comment type="caution">
    <text evidence="2">The sequence shown here is derived from an EMBL/GenBank/DDBJ whole genome shotgun (WGS) entry which is preliminary data.</text>
</comment>
<evidence type="ECO:0000313" key="5">
    <source>
        <dbReference type="Proteomes" id="UP000283680"/>
    </source>
</evidence>
<feature type="chain" id="PRO_5036081749" description="TonB-dependent receptor" evidence="1">
    <location>
        <begin position="22"/>
        <end position="703"/>
    </location>
</feature>
<keyword evidence="1" id="KW-0732">Signal</keyword>
<evidence type="ECO:0000313" key="3">
    <source>
        <dbReference type="EMBL" id="RGQ51399.1"/>
    </source>
</evidence>
<evidence type="ECO:0008006" key="6">
    <source>
        <dbReference type="Google" id="ProtNLM"/>
    </source>
</evidence>
<sequence length="703" mass="81133">MNRRIVLILLALAATIAAAHAQKMTETYHQDSLLIDVETQEVVVQASPCLRRGDRNIYFPTAQQKQLSTNALGLLEKMQLNGLQVNSLFNTVEVSGGGTPVFCINGRPVELKDILALKPDEVARVEHNDNPGARFKDAAVVINYKLKQSMQGGGFMADLMEAVNTVYGVNRVSGKYNHKASEWSVNYDMQHAAFKEFYNENREEYLFDDNRHVLQQEEGIPGRLRYNHHWLTLNYNYLKADNRMLNVALRGKYLNTPKSELDSRLYNPELSTSPLELLNHSRDHSATTALDLYYQHNLPRRQTLILDFTGSYTDTDSRLDYLISQDNASSPLSRLSNNVDGKKYALIAEALYEKSASPTDTWSIGLKQTYGYANNRYFGTENTENRLHNSELYLYTEWNRKMEKWNLSVGMGGSYLRASQEEQSYHRLLLRPILRAGFTPSDRFTIRYRGSVESIAPTLAELSCVEQQLDYYQLRRGNALLTPSTEYRNRLTLDYHRTDWSTALNLSFHYRNNPIMEQTRQEQNLFVREMANQDSWQKWNAEYEFRYQLMHGLISLRAALGMDYFDSRAADYHHTHCNLYAVVNAQAAYKCMALTFNLRTHRPTLYGETLALGEDLHDIALTYFKKRFSLTLAMNNPFMDNYRIGSENWNRRAGNTSYQYVNETSRMLLVKVTYGMDFGRKRKTAAKRIQNEDTDTGILKGNK</sequence>
<evidence type="ECO:0000256" key="1">
    <source>
        <dbReference type="SAM" id="SignalP"/>
    </source>
</evidence>
<accession>A0A3E5F379</accession>
<feature type="signal peptide" evidence="1">
    <location>
        <begin position="1"/>
        <end position="21"/>
    </location>
</feature>
<reference evidence="4 5" key="1">
    <citation type="submission" date="2018-08" db="EMBL/GenBank/DDBJ databases">
        <title>A genome reference for cultivated species of the human gut microbiota.</title>
        <authorList>
            <person name="Zou Y."/>
            <person name="Xue W."/>
            <person name="Luo G."/>
        </authorList>
    </citation>
    <scope>NUCLEOTIDE SEQUENCE [LARGE SCALE GENOMIC DNA]</scope>
    <source>
        <strain evidence="3 5">AF28-11</strain>
        <strain evidence="2 4">OM03-4</strain>
    </source>
</reference>
<dbReference type="Proteomes" id="UP000260759">
    <property type="component" value="Unassembled WGS sequence"/>
</dbReference>
<proteinExistence type="predicted"/>
<dbReference type="EMBL" id="QSVA01000003">
    <property type="protein sequence ID" value="RGN95966.1"/>
    <property type="molecule type" value="Genomic_DNA"/>
</dbReference>
<dbReference type="Proteomes" id="UP000283680">
    <property type="component" value="Unassembled WGS sequence"/>
</dbReference>
<evidence type="ECO:0000313" key="2">
    <source>
        <dbReference type="EMBL" id="RGN95966.1"/>
    </source>
</evidence>
<dbReference type="RefSeq" id="WP_117599898.1">
    <property type="nucleotide sequence ID" value="NZ_BAABZM010000001.1"/>
</dbReference>
<evidence type="ECO:0000313" key="4">
    <source>
        <dbReference type="Proteomes" id="UP000260759"/>
    </source>
</evidence>